<reference evidence="2" key="1">
    <citation type="journal article" date="2019" name="Int. J. Syst. Evol. Microbiol.">
        <title>The Global Catalogue of Microorganisms (GCM) 10K type strain sequencing project: providing services to taxonomists for standard genome sequencing and annotation.</title>
        <authorList>
            <consortium name="The Broad Institute Genomics Platform"/>
            <consortium name="The Broad Institute Genome Sequencing Center for Infectious Disease"/>
            <person name="Wu L."/>
            <person name="Ma J."/>
        </authorList>
    </citation>
    <scope>NUCLEOTIDE SEQUENCE [LARGE SCALE GENOMIC DNA]</scope>
    <source>
        <strain evidence="2">YJ-61-S</strain>
    </source>
</reference>
<sequence length="141" mass="16180">MIFYNPQLITDTDSATLFSVQNATAFNQYDDHYSGIYLHLFNLIEKAIEEKENVVGLIEDYLEIPYSGGQNTEELTAFIFYSDRMNDALATLRGRWGSYDPTIEENTLTSASDITKKEAIQRYSYTTLRSYLEALTTIELD</sequence>
<protein>
    <recommendedName>
        <fullName evidence="3">DUF4375 domain-containing protein</fullName>
    </recommendedName>
</protein>
<gene>
    <name evidence="1" type="ORF">ACFO3O_06385</name>
</gene>
<keyword evidence="2" id="KW-1185">Reference proteome</keyword>
<proteinExistence type="predicted"/>
<evidence type="ECO:0000313" key="2">
    <source>
        <dbReference type="Proteomes" id="UP001596043"/>
    </source>
</evidence>
<comment type="caution">
    <text evidence="1">The sequence shown here is derived from an EMBL/GenBank/DDBJ whole genome shotgun (WGS) entry which is preliminary data.</text>
</comment>
<dbReference type="Proteomes" id="UP001596043">
    <property type="component" value="Unassembled WGS sequence"/>
</dbReference>
<name>A0ABV9HW32_9FLAO</name>
<evidence type="ECO:0000313" key="1">
    <source>
        <dbReference type="EMBL" id="MFC4633526.1"/>
    </source>
</evidence>
<evidence type="ECO:0008006" key="3">
    <source>
        <dbReference type="Google" id="ProtNLM"/>
    </source>
</evidence>
<accession>A0ABV9HW32</accession>
<dbReference type="RefSeq" id="WP_379977732.1">
    <property type="nucleotide sequence ID" value="NZ_JBHSFV010000002.1"/>
</dbReference>
<organism evidence="1 2">
    <name type="scientific">Dokdonia ponticola</name>
    <dbReference type="NCBI Taxonomy" id="2041041"/>
    <lineage>
        <taxon>Bacteria</taxon>
        <taxon>Pseudomonadati</taxon>
        <taxon>Bacteroidota</taxon>
        <taxon>Flavobacteriia</taxon>
        <taxon>Flavobacteriales</taxon>
        <taxon>Flavobacteriaceae</taxon>
        <taxon>Dokdonia</taxon>
    </lineage>
</organism>
<dbReference type="EMBL" id="JBHSFV010000002">
    <property type="protein sequence ID" value="MFC4633526.1"/>
    <property type="molecule type" value="Genomic_DNA"/>
</dbReference>